<evidence type="ECO:0000256" key="2">
    <source>
        <dbReference type="ARBA" id="ARBA00023157"/>
    </source>
</evidence>
<organism evidence="4 5">
    <name type="scientific">Clitoria ternatea</name>
    <name type="common">Butterfly pea</name>
    <dbReference type="NCBI Taxonomy" id="43366"/>
    <lineage>
        <taxon>Eukaryota</taxon>
        <taxon>Viridiplantae</taxon>
        <taxon>Streptophyta</taxon>
        <taxon>Embryophyta</taxon>
        <taxon>Tracheophyta</taxon>
        <taxon>Spermatophyta</taxon>
        <taxon>Magnoliopsida</taxon>
        <taxon>eudicotyledons</taxon>
        <taxon>Gunneridae</taxon>
        <taxon>Pentapetalae</taxon>
        <taxon>rosids</taxon>
        <taxon>fabids</taxon>
        <taxon>Fabales</taxon>
        <taxon>Fabaceae</taxon>
        <taxon>Papilionoideae</taxon>
        <taxon>50 kb inversion clade</taxon>
        <taxon>NPAAA clade</taxon>
        <taxon>indigoferoid/millettioid clade</taxon>
        <taxon>Phaseoleae</taxon>
        <taxon>Clitoria</taxon>
    </lineage>
</organism>
<dbReference type="Proteomes" id="UP001359559">
    <property type="component" value="Unassembled WGS sequence"/>
</dbReference>
<dbReference type="InterPro" id="IPR036426">
    <property type="entry name" value="Bulb-type_lectin_dom_sf"/>
</dbReference>
<dbReference type="Gene3D" id="2.90.10.10">
    <property type="entry name" value="Bulb-type lectin domain"/>
    <property type="match status" value="1"/>
</dbReference>
<keyword evidence="5" id="KW-1185">Reference proteome</keyword>
<proteinExistence type="predicted"/>
<accession>A0AAN9EZS6</accession>
<dbReference type="Gene3D" id="3.30.200.20">
    <property type="entry name" value="Phosphorylase Kinase, domain 1"/>
    <property type="match status" value="1"/>
</dbReference>
<gene>
    <name evidence="4" type="ORF">RJT34_30274</name>
</gene>
<protein>
    <submittedName>
        <fullName evidence="4">Uncharacterized protein</fullName>
    </submittedName>
</protein>
<name>A0AAN9EZS6_CLITE</name>
<evidence type="ECO:0000313" key="5">
    <source>
        <dbReference type="Proteomes" id="UP001359559"/>
    </source>
</evidence>
<keyword evidence="2" id="KW-1015">Disulfide bond</keyword>
<feature type="signal peptide" evidence="3">
    <location>
        <begin position="1"/>
        <end position="23"/>
    </location>
</feature>
<sequence length="162" mass="17909">MTIFAFMLAIARLLLFFTKASSANDILTRFQSLPDGRTLVSRNKTFELGFFSPGDFSLGMALTNNPEMNMWNGSVEFHRSGPWNGVRFSNTFIEKKSGVDAEEDMELPLFDLASLVKATDDFSIDNKLGQGGFGPVYKCDFRLVKALPHPVFNCSGTSLSSS</sequence>
<dbReference type="SUPFAM" id="SSF56112">
    <property type="entry name" value="Protein kinase-like (PK-like)"/>
    <property type="match status" value="1"/>
</dbReference>
<evidence type="ECO:0000256" key="3">
    <source>
        <dbReference type="SAM" id="SignalP"/>
    </source>
</evidence>
<evidence type="ECO:0000313" key="4">
    <source>
        <dbReference type="EMBL" id="KAK7262698.1"/>
    </source>
</evidence>
<keyword evidence="1 3" id="KW-0732">Signal</keyword>
<comment type="caution">
    <text evidence="4">The sequence shown here is derived from an EMBL/GenBank/DDBJ whole genome shotgun (WGS) entry which is preliminary data.</text>
</comment>
<evidence type="ECO:0000256" key="1">
    <source>
        <dbReference type="ARBA" id="ARBA00022729"/>
    </source>
</evidence>
<dbReference type="PANTHER" id="PTHR32444:SF249">
    <property type="entry name" value="CURCULIN-LIKE (MANNOSE-BINDING) LECTIN FAMILY PROTEIN"/>
    <property type="match status" value="1"/>
</dbReference>
<feature type="chain" id="PRO_5043043966" evidence="3">
    <location>
        <begin position="24"/>
        <end position="162"/>
    </location>
</feature>
<reference evidence="4 5" key="1">
    <citation type="submission" date="2024-01" db="EMBL/GenBank/DDBJ databases">
        <title>The genomes of 5 underutilized Papilionoideae crops provide insights into root nodulation and disease resistance.</title>
        <authorList>
            <person name="Yuan L."/>
        </authorList>
    </citation>
    <scope>NUCLEOTIDE SEQUENCE [LARGE SCALE GENOMIC DNA]</scope>
    <source>
        <strain evidence="4">LY-2023</strain>
        <tissue evidence="4">Leaf</tissue>
    </source>
</reference>
<dbReference type="AlphaFoldDB" id="A0AAN9EZS6"/>
<dbReference type="EMBL" id="JAYKXN010000008">
    <property type="protein sequence ID" value="KAK7262698.1"/>
    <property type="molecule type" value="Genomic_DNA"/>
</dbReference>
<dbReference type="InterPro" id="IPR011009">
    <property type="entry name" value="Kinase-like_dom_sf"/>
</dbReference>
<dbReference type="PANTHER" id="PTHR32444">
    <property type="entry name" value="BULB-TYPE LECTIN DOMAIN-CONTAINING PROTEIN"/>
    <property type="match status" value="1"/>
</dbReference>